<evidence type="ECO:0000256" key="1">
    <source>
        <dbReference type="SAM" id="SignalP"/>
    </source>
</evidence>
<dbReference type="Pfam" id="PF01979">
    <property type="entry name" value="Amidohydro_1"/>
    <property type="match status" value="1"/>
</dbReference>
<dbReference type="SUPFAM" id="SSF51556">
    <property type="entry name" value="Metallo-dependent hydrolases"/>
    <property type="match status" value="1"/>
</dbReference>
<comment type="caution">
    <text evidence="3">The sequence shown here is derived from an EMBL/GenBank/DDBJ whole genome shotgun (WGS) entry which is preliminary data.</text>
</comment>
<gene>
    <name evidence="3" type="primary">hutI_1</name>
    <name evidence="4" type="synonym">hutI_3</name>
    <name evidence="3" type="ORF">PSECIP111854_00593</name>
    <name evidence="4" type="ORF">PSECIP111951_02133</name>
</gene>
<dbReference type="RefSeq" id="WP_261593311.1">
    <property type="nucleotide sequence ID" value="NZ_CAMAPC010000002.1"/>
</dbReference>
<dbReference type="AlphaFoldDB" id="A0A9W4QS59"/>
<dbReference type="InterPro" id="IPR011059">
    <property type="entry name" value="Metal-dep_hydrolase_composite"/>
</dbReference>
<dbReference type="SUPFAM" id="SSF51338">
    <property type="entry name" value="Composite domain of metallo-dependent hydrolases"/>
    <property type="match status" value="1"/>
</dbReference>
<organism evidence="3 5">
    <name type="scientific">Pseudoalteromonas holothuriae</name>
    <dbReference type="NCBI Taxonomy" id="2963714"/>
    <lineage>
        <taxon>Bacteria</taxon>
        <taxon>Pseudomonadati</taxon>
        <taxon>Pseudomonadota</taxon>
        <taxon>Gammaproteobacteria</taxon>
        <taxon>Alteromonadales</taxon>
        <taxon>Pseudoalteromonadaceae</taxon>
        <taxon>Pseudoalteromonas</taxon>
    </lineage>
</organism>
<protein>
    <submittedName>
        <fullName evidence="3">Imidazolonepropionase</fullName>
        <ecNumber evidence="3">3.5.2.7</ecNumber>
    </submittedName>
</protein>
<dbReference type="Gene3D" id="3.20.20.140">
    <property type="entry name" value="Metal-dependent hydrolases"/>
    <property type="match status" value="2"/>
</dbReference>
<evidence type="ECO:0000313" key="6">
    <source>
        <dbReference type="Proteomes" id="UP001152485"/>
    </source>
</evidence>
<proteinExistence type="predicted"/>
<dbReference type="PANTHER" id="PTHR43135:SF3">
    <property type="entry name" value="ALPHA-D-RIBOSE 1-METHYLPHOSPHONATE 5-TRIPHOSPHATE DIPHOSPHATASE"/>
    <property type="match status" value="1"/>
</dbReference>
<keyword evidence="3" id="KW-0378">Hydrolase</keyword>
<keyword evidence="5" id="KW-1185">Reference proteome</keyword>
<dbReference type="EMBL" id="CAMAPC010000002">
    <property type="protein sequence ID" value="CAH9050747.1"/>
    <property type="molecule type" value="Genomic_DNA"/>
</dbReference>
<dbReference type="EC" id="3.5.2.7" evidence="3"/>
<dbReference type="Proteomes" id="UP001152467">
    <property type="component" value="Unassembled WGS sequence"/>
</dbReference>
<feature type="chain" id="PRO_5040723421" evidence="1">
    <location>
        <begin position="24"/>
        <end position="503"/>
    </location>
</feature>
<evidence type="ECO:0000313" key="3">
    <source>
        <dbReference type="EMBL" id="CAH9050747.1"/>
    </source>
</evidence>
<dbReference type="InterPro" id="IPR006680">
    <property type="entry name" value="Amidohydro-rel"/>
</dbReference>
<dbReference type="Gene3D" id="2.30.40.10">
    <property type="entry name" value="Urease, subunit C, domain 1"/>
    <property type="match status" value="1"/>
</dbReference>
<evidence type="ECO:0000313" key="4">
    <source>
        <dbReference type="EMBL" id="CAH9059749.1"/>
    </source>
</evidence>
<feature type="signal peptide" evidence="1">
    <location>
        <begin position="1"/>
        <end position="23"/>
    </location>
</feature>
<dbReference type="GO" id="GO:0050480">
    <property type="term" value="F:imidazolonepropionase activity"/>
    <property type="evidence" value="ECO:0007669"/>
    <property type="project" value="UniProtKB-EC"/>
</dbReference>
<accession>A0A9W4QS59</accession>
<dbReference type="PANTHER" id="PTHR43135">
    <property type="entry name" value="ALPHA-D-RIBOSE 1-METHYLPHOSPHONATE 5-TRIPHOSPHATE DIPHOSPHATASE"/>
    <property type="match status" value="1"/>
</dbReference>
<evidence type="ECO:0000313" key="5">
    <source>
        <dbReference type="Proteomes" id="UP001152467"/>
    </source>
</evidence>
<dbReference type="PROSITE" id="PS51257">
    <property type="entry name" value="PROKAR_LIPOPROTEIN"/>
    <property type="match status" value="1"/>
</dbReference>
<dbReference type="InterPro" id="IPR051781">
    <property type="entry name" value="Metallo-dep_Hydrolase"/>
</dbReference>
<name>A0A9W4QS59_9GAMM</name>
<dbReference type="InterPro" id="IPR032466">
    <property type="entry name" value="Metal_Hydrolase"/>
</dbReference>
<sequence>MHLIKYVYIILCFALLFCTIAACQNLHSPAKIEEYENSPNKIAFVGANVVNPGVSAAFSNTTILVEQGNIIKLQPSSNPIPNGYKVFNLKGKWVIPGLIDGHIHLAQSGGAFTRPDTIDATKLIPYQQDQQWLLDNTANILKRYLQLGITTVFDLGGPSEYLKHYRQVSSSGVFPNIFAAGTLLSPMTVPQLSINGNTFTQVNSTQSALELVKKQLQYNTHIIKIVWSQETGLSSEQLYDLYQPAIALAHQHNKVVAIHVEDLRNAKMAVKAGGNILVHGVITDPIDNELITLMKLHDVTYMPTLSAYSHYFDLFKGSLSFTDFEQAHAHKAIIDSFMQLTQNAAKTDQMFQLLLKYVPMVDMPAADIAKLTQREQSIIGQLRGMFSSRFEDIQKSNLKLAANSGLNIAFGTDAGNPGTLHAVSIFGEMAQWQNAGLSKQHIITAMTYGNAKAFKLQDKLGSLLAGKQADFIVLEHNPYKNLDSLKHPIMVVKRGAIIKPNAK</sequence>
<evidence type="ECO:0000259" key="2">
    <source>
        <dbReference type="Pfam" id="PF01979"/>
    </source>
</evidence>
<dbReference type="EMBL" id="CAMAPD010000009">
    <property type="protein sequence ID" value="CAH9059749.1"/>
    <property type="molecule type" value="Genomic_DNA"/>
</dbReference>
<feature type="domain" description="Amidohydrolase-related" evidence="2">
    <location>
        <begin position="93"/>
        <end position="496"/>
    </location>
</feature>
<keyword evidence="1" id="KW-0732">Signal</keyword>
<dbReference type="Proteomes" id="UP001152485">
    <property type="component" value="Unassembled WGS sequence"/>
</dbReference>
<reference evidence="3 6" key="1">
    <citation type="submission" date="2022-07" db="EMBL/GenBank/DDBJ databases">
        <authorList>
            <person name="Criscuolo A."/>
        </authorList>
    </citation>
    <scope>NUCLEOTIDE SEQUENCE</scope>
    <source>
        <strain evidence="6">CIP 111951</strain>
        <strain evidence="3">CIP111854</strain>
        <strain evidence="4">CIP111951</strain>
    </source>
</reference>